<keyword evidence="3" id="KW-1185">Reference proteome</keyword>
<comment type="caution">
    <text evidence="2">The sequence shown here is derived from an EMBL/GenBank/DDBJ whole genome shotgun (WGS) entry which is preliminary data.</text>
</comment>
<dbReference type="Pfam" id="PF07045">
    <property type="entry name" value="DUF1330"/>
    <property type="match status" value="1"/>
</dbReference>
<accession>A0AA37SW05</accession>
<evidence type="ECO:0000313" key="2">
    <source>
        <dbReference type="EMBL" id="GLR69384.1"/>
    </source>
</evidence>
<gene>
    <name evidence="2" type="ORF">GCM10007852_02920</name>
</gene>
<name>A0AA37SW05_9ALTE</name>
<dbReference type="EMBL" id="BSOT01000002">
    <property type="protein sequence ID" value="GLR69384.1"/>
    <property type="molecule type" value="Genomic_DNA"/>
</dbReference>
<organism evidence="2 3">
    <name type="scientific">Agaribacter marinus</name>
    <dbReference type="NCBI Taxonomy" id="1431249"/>
    <lineage>
        <taxon>Bacteria</taxon>
        <taxon>Pseudomonadati</taxon>
        <taxon>Pseudomonadota</taxon>
        <taxon>Gammaproteobacteria</taxon>
        <taxon>Alteromonadales</taxon>
        <taxon>Alteromonadaceae</taxon>
        <taxon>Agaribacter</taxon>
    </lineage>
</organism>
<dbReference type="RefSeq" id="WP_284215712.1">
    <property type="nucleotide sequence ID" value="NZ_BSOT01000002.1"/>
</dbReference>
<dbReference type="PANTHER" id="PTHR41521:SF4">
    <property type="entry name" value="BLR0684 PROTEIN"/>
    <property type="match status" value="1"/>
</dbReference>
<evidence type="ECO:0000259" key="1">
    <source>
        <dbReference type="Pfam" id="PF07045"/>
    </source>
</evidence>
<dbReference type="PANTHER" id="PTHR41521">
    <property type="match status" value="1"/>
</dbReference>
<sequence>MTKGYWIVRADITDAEKYKEYAAKAPLAVAKFGGKFIVRADESILVEGATRSRNTLIEFPSYQAAIDCWESSAYQDAKKLRLNGGDLDIVIIKGLT</sequence>
<reference evidence="2" key="2">
    <citation type="submission" date="2023-01" db="EMBL/GenBank/DDBJ databases">
        <title>Draft genome sequence of Agaribacter marinus strain NBRC 110023.</title>
        <authorList>
            <person name="Sun Q."/>
            <person name="Mori K."/>
        </authorList>
    </citation>
    <scope>NUCLEOTIDE SEQUENCE</scope>
    <source>
        <strain evidence="2">NBRC 110023</strain>
    </source>
</reference>
<dbReference type="Proteomes" id="UP001156601">
    <property type="component" value="Unassembled WGS sequence"/>
</dbReference>
<protein>
    <recommendedName>
        <fullName evidence="1">DUF1330 domain-containing protein</fullName>
    </recommendedName>
</protein>
<evidence type="ECO:0000313" key="3">
    <source>
        <dbReference type="Proteomes" id="UP001156601"/>
    </source>
</evidence>
<feature type="domain" description="DUF1330" evidence="1">
    <location>
        <begin position="3"/>
        <end position="95"/>
    </location>
</feature>
<dbReference type="InterPro" id="IPR010753">
    <property type="entry name" value="DUF1330"/>
</dbReference>
<dbReference type="Gene3D" id="3.30.70.100">
    <property type="match status" value="1"/>
</dbReference>
<reference evidence="2" key="1">
    <citation type="journal article" date="2014" name="Int. J. Syst. Evol. Microbiol.">
        <title>Complete genome sequence of Corynebacterium casei LMG S-19264T (=DSM 44701T), isolated from a smear-ripened cheese.</title>
        <authorList>
            <consortium name="US DOE Joint Genome Institute (JGI-PGF)"/>
            <person name="Walter F."/>
            <person name="Albersmeier A."/>
            <person name="Kalinowski J."/>
            <person name="Ruckert C."/>
        </authorList>
    </citation>
    <scope>NUCLEOTIDE SEQUENCE</scope>
    <source>
        <strain evidence="2">NBRC 110023</strain>
    </source>
</reference>
<proteinExistence type="predicted"/>
<dbReference type="SUPFAM" id="SSF54909">
    <property type="entry name" value="Dimeric alpha+beta barrel"/>
    <property type="match status" value="1"/>
</dbReference>
<dbReference type="InterPro" id="IPR011008">
    <property type="entry name" value="Dimeric_a/b-barrel"/>
</dbReference>
<dbReference type="AlphaFoldDB" id="A0AA37SW05"/>